<sequence>MIWAQCNGATHIGPIHGTLHRLVESQEQIATRNYVDTLEEQGILEDLLEKTKPPYPQGSQALHYLLRTPFRYPPLPWGSRFGQRHEPSLFYGATRVETALAEAAYYRFVFWHSIDAPPPNPKLQSQHTMFGASYKTQQGVRLQHPPFTQYAGVLTHPTRYEESQQLGADMRLAGVEAFEYMSARDPEGGTCIALFTPQAFGNTQPLYKEAWFCEVTATHTAFKRLDEPGLYTYPLAHFLVDGHFPLPAA</sequence>
<dbReference type="RefSeq" id="WP_185780299.1">
    <property type="nucleotide sequence ID" value="NZ_JACJUU010000010.1"/>
</dbReference>
<dbReference type="EMBL" id="JACJUU010000010">
    <property type="protein sequence ID" value="MBC2770621.1"/>
    <property type="molecule type" value="Genomic_DNA"/>
</dbReference>
<accession>A0A842HTS5</accession>
<dbReference type="Pfam" id="PF08808">
    <property type="entry name" value="RES"/>
    <property type="match status" value="1"/>
</dbReference>
<organism evidence="2 3">
    <name type="scientific">Pusillimonas minor</name>
    <dbReference type="NCBI Taxonomy" id="2697024"/>
    <lineage>
        <taxon>Bacteria</taxon>
        <taxon>Pseudomonadati</taxon>
        <taxon>Pseudomonadota</taxon>
        <taxon>Betaproteobacteria</taxon>
        <taxon>Burkholderiales</taxon>
        <taxon>Alcaligenaceae</taxon>
        <taxon>Pusillimonas</taxon>
    </lineage>
</organism>
<evidence type="ECO:0000313" key="2">
    <source>
        <dbReference type="EMBL" id="MBC2770621.1"/>
    </source>
</evidence>
<dbReference type="Proteomes" id="UP000545386">
    <property type="component" value="Unassembled WGS sequence"/>
</dbReference>
<dbReference type="InterPro" id="IPR014914">
    <property type="entry name" value="RES_dom"/>
</dbReference>
<gene>
    <name evidence="2" type="ORF">GTU67_11960</name>
</gene>
<evidence type="ECO:0000259" key="1">
    <source>
        <dbReference type="SMART" id="SM00953"/>
    </source>
</evidence>
<evidence type="ECO:0000313" key="3">
    <source>
        <dbReference type="Proteomes" id="UP000545386"/>
    </source>
</evidence>
<protein>
    <submittedName>
        <fullName evidence="2">RES family NAD+ phosphorylase</fullName>
    </submittedName>
</protein>
<keyword evidence="3" id="KW-1185">Reference proteome</keyword>
<dbReference type="AlphaFoldDB" id="A0A842HTS5"/>
<name>A0A842HTS5_9BURK</name>
<feature type="domain" description="RES" evidence="1">
    <location>
        <begin position="69"/>
        <end position="206"/>
    </location>
</feature>
<dbReference type="SMART" id="SM00953">
    <property type="entry name" value="RES"/>
    <property type="match status" value="1"/>
</dbReference>
<reference evidence="2 3" key="1">
    <citation type="submission" date="2020-08" db="EMBL/GenBank/DDBJ databases">
        <title>Paraeoetvoesia sp. YC-7-48 draft genome sequence.</title>
        <authorList>
            <person name="Yao L."/>
        </authorList>
    </citation>
    <scope>NUCLEOTIDE SEQUENCE [LARGE SCALE GENOMIC DNA]</scope>
    <source>
        <strain evidence="3">YC-7-48</strain>
    </source>
</reference>
<comment type="caution">
    <text evidence="2">The sequence shown here is derived from an EMBL/GenBank/DDBJ whole genome shotgun (WGS) entry which is preliminary data.</text>
</comment>
<proteinExistence type="predicted"/>